<protein>
    <submittedName>
        <fullName evidence="6">Xylulokinase</fullName>
    </submittedName>
</protein>
<accession>A0A1I0GVU8</accession>
<dbReference type="OrthoDB" id="9805576at2"/>
<dbReference type="CDD" id="cd07805">
    <property type="entry name" value="ASKHA_NBD_FGGY_CvXK-like"/>
    <property type="match status" value="1"/>
</dbReference>
<dbReference type="SUPFAM" id="SSF53067">
    <property type="entry name" value="Actin-like ATPase domain"/>
    <property type="match status" value="2"/>
</dbReference>
<comment type="similarity">
    <text evidence="1">Belongs to the FGGY kinase family.</text>
</comment>
<dbReference type="Pfam" id="PF00370">
    <property type="entry name" value="FGGY_N"/>
    <property type="match status" value="1"/>
</dbReference>
<gene>
    <name evidence="6" type="ORF">SAMN04487771_103912</name>
</gene>
<dbReference type="InterPro" id="IPR018485">
    <property type="entry name" value="FGGY_C"/>
</dbReference>
<dbReference type="EMBL" id="FOIL01000039">
    <property type="protein sequence ID" value="SET75307.1"/>
    <property type="molecule type" value="Genomic_DNA"/>
</dbReference>
<dbReference type="GO" id="GO:0005975">
    <property type="term" value="P:carbohydrate metabolic process"/>
    <property type="evidence" value="ECO:0007669"/>
    <property type="project" value="InterPro"/>
</dbReference>
<dbReference type="RefSeq" id="WP_074650014.1">
    <property type="nucleotide sequence ID" value="NZ_FOIL01000039.1"/>
</dbReference>
<dbReference type="Proteomes" id="UP000199820">
    <property type="component" value="Unassembled WGS sequence"/>
</dbReference>
<dbReference type="InterPro" id="IPR043129">
    <property type="entry name" value="ATPase_NBD"/>
</dbReference>
<evidence type="ECO:0000313" key="7">
    <source>
        <dbReference type="Proteomes" id="UP000199820"/>
    </source>
</evidence>
<sequence>MYIIIYDFGTSCVKTCLFHIDSGIELLASSSASYGLYITADGGAEQDTEEWWAALCSTTRDLFLKSDILPKDIDGMAFCTQIQGTVLVDANGNALRRPMTYLDQKGIKEYEECMGRGIIKVFGCSLYKLIKNLRVNYAASTSAKDPVWKYKWVEKHEPEVFAKTDKWLDINEYLAGRCTGRIIRTADTAFATFLYDTRKGREGWNKGLVKMYKVKPEHLPEIIENTDLVGGLTRKAADDLGLVAGIPVFGGGGDTTFVSIGAGSAQPGRTHIYVGTSGWVSTFMDHQAFDLRSTITGVLSAKRGYFNYYAELETAGKCFDWALKHLALDEVGIYLQKTKVTDDLESRYTSLYEYLCEEIAQVPPGANGVIFTPWMHGNRCPFGDSNAAGMFFNIRIENGKKDMLRAVLEGICYHLRWMLEREDAKVTTSDPVRFVGGGSLSPVTCQMLADITGRTIETVDHAQEVGAIGTALAVAAGIKGTDVLQLSEQLVKVKQTYLPNAENKEVYERNYRVFQTLYRSNAAAFQKMNG</sequence>
<proteinExistence type="inferred from homology"/>
<dbReference type="InterPro" id="IPR000577">
    <property type="entry name" value="Carb_kinase_FGGY"/>
</dbReference>
<evidence type="ECO:0000256" key="1">
    <source>
        <dbReference type="ARBA" id="ARBA00009156"/>
    </source>
</evidence>
<evidence type="ECO:0000259" key="5">
    <source>
        <dbReference type="Pfam" id="PF02782"/>
    </source>
</evidence>
<keyword evidence="7" id="KW-1185">Reference proteome</keyword>
<dbReference type="STRING" id="1526.SAMN02910262_01878"/>
<dbReference type="Pfam" id="PF02782">
    <property type="entry name" value="FGGY_C"/>
    <property type="match status" value="1"/>
</dbReference>
<dbReference type="InterPro" id="IPR018484">
    <property type="entry name" value="FGGY_N"/>
</dbReference>
<keyword evidence="2" id="KW-0808">Transferase</keyword>
<name>A0A1I0GVU8_9FIRM</name>
<evidence type="ECO:0000256" key="3">
    <source>
        <dbReference type="ARBA" id="ARBA00022777"/>
    </source>
</evidence>
<feature type="domain" description="Carbohydrate kinase FGGY N-terminal" evidence="4">
    <location>
        <begin position="2"/>
        <end position="261"/>
    </location>
</feature>
<evidence type="ECO:0000256" key="2">
    <source>
        <dbReference type="ARBA" id="ARBA00022679"/>
    </source>
</evidence>
<dbReference type="AlphaFoldDB" id="A0A1I0GVU8"/>
<evidence type="ECO:0000259" key="4">
    <source>
        <dbReference type="Pfam" id="PF00370"/>
    </source>
</evidence>
<dbReference type="Gene3D" id="3.30.420.40">
    <property type="match status" value="2"/>
</dbReference>
<organism evidence="6 7">
    <name type="scientific">[Clostridium] aminophilum</name>
    <dbReference type="NCBI Taxonomy" id="1526"/>
    <lineage>
        <taxon>Bacteria</taxon>
        <taxon>Bacillati</taxon>
        <taxon>Bacillota</taxon>
        <taxon>Clostridia</taxon>
        <taxon>Lachnospirales</taxon>
        <taxon>Lachnospiraceae</taxon>
    </lineage>
</organism>
<dbReference type="PANTHER" id="PTHR43095:SF5">
    <property type="entry name" value="XYLULOSE KINASE"/>
    <property type="match status" value="1"/>
</dbReference>
<dbReference type="PIRSF" id="PIRSF000538">
    <property type="entry name" value="GlpK"/>
    <property type="match status" value="1"/>
</dbReference>
<feature type="domain" description="Carbohydrate kinase FGGY C-terminal" evidence="5">
    <location>
        <begin position="274"/>
        <end position="475"/>
    </location>
</feature>
<dbReference type="PANTHER" id="PTHR43095">
    <property type="entry name" value="SUGAR KINASE"/>
    <property type="match status" value="1"/>
</dbReference>
<dbReference type="eggNOG" id="COG1070">
    <property type="taxonomic scope" value="Bacteria"/>
</dbReference>
<reference evidence="6 7" key="1">
    <citation type="submission" date="2016-10" db="EMBL/GenBank/DDBJ databases">
        <authorList>
            <person name="de Groot N.N."/>
        </authorList>
    </citation>
    <scope>NUCLEOTIDE SEQUENCE [LARGE SCALE GENOMIC DNA]</scope>
    <source>
        <strain evidence="6 7">KH1P1</strain>
    </source>
</reference>
<dbReference type="GO" id="GO:0016301">
    <property type="term" value="F:kinase activity"/>
    <property type="evidence" value="ECO:0007669"/>
    <property type="project" value="UniProtKB-KW"/>
</dbReference>
<dbReference type="InterPro" id="IPR050406">
    <property type="entry name" value="FGGY_Carb_Kinase"/>
</dbReference>
<keyword evidence="3 6" id="KW-0418">Kinase</keyword>
<evidence type="ECO:0000313" key="6">
    <source>
        <dbReference type="EMBL" id="SET75307.1"/>
    </source>
</evidence>